<dbReference type="GO" id="GO:0003677">
    <property type="term" value="F:DNA binding"/>
    <property type="evidence" value="ECO:0007669"/>
    <property type="project" value="UniProtKB-KW"/>
</dbReference>
<comment type="cofactor">
    <cofactor evidence="1 16">
        <name>[4Fe-4S] cluster</name>
        <dbReference type="ChEBI" id="CHEBI:49883"/>
    </cofactor>
</comment>
<dbReference type="Gene3D" id="3.90.1600.10">
    <property type="entry name" value="Palm domain of DNA polymerase"/>
    <property type="match status" value="1"/>
</dbReference>
<keyword evidence="13 16" id="KW-0411">Iron-sulfur</keyword>
<evidence type="ECO:0000256" key="11">
    <source>
        <dbReference type="ARBA" id="ARBA00022932"/>
    </source>
</evidence>
<evidence type="ECO:0000256" key="10">
    <source>
        <dbReference type="ARBA" id="ARBA00022833"/>
    </source>
</evidence>
<evidence type="ECO:0000256" key="6">
    <source>
        <dbReference type="ARBA" id="ARBA00022695"/>
    </source>
</evidence>
<dbReference type="InterPro" id="IPR042087">
    <property type="entry name" value="DNA_pol_B_thumb"/>
</dbReference>
<dbReference type="InterPro" id="IPR055191">
    <property type="entry name" value="POL2_thumb"/>
</dbReference>
<evidence type="ECO:0000256" key="16">
    <source>
        <dbReference type="RuleBase" id="RU365029"/>
    </source>
</evidence>
<dbReference type="Gene3D" id="3.30.420.10">
    <property type="entry name" value="Ribonuclease H-like superfamily/Ribonuclease H"/>
    <property type="match status" value="1"/>
</dbReference>
<dbReference type="Proteomes" id="UP001465755">
    <property type="component" value="Unassembled WGS sequence"/>
</dbReference>
<evidence type="ECO:0000313" key="19">
    <source>
        <dbReference type="EMBL" id="KAK9798895.1"/>
    </source>
</evidence>
<evidence type="ECO:0000259" key="18">
    <source>
        <dbReference type="SMART" id="SM01159"/>
    </source>
</evidence>
<dbReference type="CDD" id="cd05779">
    <property type="entry name" value="DNA_polB_epsilon_exo"/>
    <property type="match status" value="1"/>
</dbReference>
<dbReference type="GO" id="GO:0006287">
    <property type="term" value="P:base-excision repair, gap-filling"/>
    <property type="evidence" value="ECO:0007669"/>
    <property type="project" value="TreeGrafter"/>
</dbReference>
<dbReference type="GO" id="GO:0000166">
    <property type="term" value="F:nucleotide binding"/>
    <property type="evidence" value="ECO:0007669"/>
    <property type="project" value="InterPro"/>
</dbReference>
<dbReference type="GO" id="GO:0051539">
    <property type="term" value="F:4 iron, 4 sulfur cluster binding"/>
    <property type="evidence" value="ECO:0007669"/>
    <property type="project" value="UniProtKB-KW"/>
</dbReference>
<dbReference type="InterPro" id="IPR023211">
    <property type="entry name" value="DNA_pol_palm_dom_sf"/>
</dbReference>
<keyword evidence="9 16" id="KW-0863">Zinc-finger</keyword>
<evidence type="ECO:0000256" key="3">
    <source>
        <dbReference type="ARBA" id="ARBA00005755"/>
    </source>
</evidence>
<dbReference type="Gene3D" id="1.10.287.690">
    <property type="entry name" value="Helix hairpin bin"/>
    <property type="match status" value="1"/>
</dbReference>
<organism evidence="19 20">
    <name type="scientific">Symbiochloris irregularis</name>
    <dbReference type="NCBI Taxonomy" id="706552"/>
    <lineage>
        <taxon>Eukaryota</taxon>
        <taxon>Viridiplantae</taxon>
        <taxon>Chlorophyta</taxon>
        <taxon>core chlorophytes</taxon>
        <taxon>Trebouxiophyceae</taxon>
        <taxon>Trebouxiales</taxon>
        <taxon>Trebouxiaceae</taxon>
        <taxon>Symbiochloris</taxon>
    </lineage>
</organism>
<dbReference type="Pfam" id="PF22912">
    <property type="entry name" value="zf-DPOE"/>
    <property type="match status" value="1"/>
</dbReference>
<keyword evidence="10 16" id="KW-0862">Zinc</keyword>
<dbReference type="FunFam" id="3.90.1600.10:FF:000006">
    <property type="entry name" value="DNA polymerase epsilon catalytic subunit"/>
    <property type="match status" value="1"/>
</dbReference>
<keyword evidence="7 16" id="KW-0235">DNA replication</keyword>
<dbReference type="PANTHER" id="PTHR10670:SF0">
    <property type="entry name" value="DNA POLYMERASE EPSILON CATALYTIC SUBUNIT A"/>
    <property type="match status" value="1"/>
</dbReference>
<dbReference type="Pfam" id="PF03104">
    <property type="entry name" value="DNA_pol_B_exo1"/>
    <property type="match status" value="1"/>
</dbReference>
<dbReference type="EMBL" id="JALJOQ010000095">
    <property type="protein sequence ID" value="KAK9798895.1"/>
    <property type="molecule type" value="Genomic_DNA"/>
</dbReference>
<dbReference type="Pfam" id="PF22634">
    <property type="entry name" value="POL2_thumb"/>
    <property type="match status" value="1"/>
</dbReference>
<evidence type="ECO:0000256" key="15">
    <source>
        <dbReference type="ARBA" id="ARBA00023242"/>
    </source>
</evidence>
<dbReference type="InterPro" id="IPR054475">
    <property type="entry name" value="Znf-DPOE"/>
</dbReference>
<evidence type="ECO:0000256" key="4">
    <source>
        <dbReference type="ARBA" id="ARBA00022485"/>
    </source>
</evidence>
<dbReference type="PANTHER" id="PTHR10670">
    <property type="entry name" value="DNA POLYMERASE EPSILON CATALYTIC SUBUNIT A"/>
    <property type="match status" value="1"/>
</dbReference>
<evidence type="ECO:0000256" key="14">
    <source>
        <dbReference type="ARBA" id="ARBA00023125"/>
    </source>
</evidence>
<proteinExistence type="inferred from homology"/>
<evidence type="ECO:0000313" key="20">
    <source>
        <dbReference type="Proteomes" id="UP001465755"/>
    </source>
</evidence>
<dbReference type="InterPro" id="IPR006133">
    <property type="entry name" value="DNA-dir_DNA_pol_B_exonuc"/>
</dbReference>
<gene>
    <name evidence="19" type="ORF">WJX73_003389</name>
</gene>
<keyword evidence="8 16" id="KW-0479">Metal-binding</keyword>
<dbReference type="SMART" id="SM01159">
    <property type="entry name" value="DUF1744"/>
    <property type="match status" value="1"/>
</dbReference>
<comment type="catalytic activity">
    <reaction evidence="16">
        <text>DNA(n) + a 2'-deoxyribonucleoside 5'-triphosphate = DNA(n+1) + diphosphate</text>
        <dbReference type="Rhea" id="RHEA:22508"/>
        <dbReference type="Rhea" id="RHEA-COMP:17339"/>
        <dbReference type="Rhea" id="RHEA-COMP:17340"/>
        <dbReference type="ChEBI" id="CHEBI:33019"/>
        <dbReference type="ChEBI" id="CHEBI:61560"/>
        <dbReference type="ChEBI" id="CHEBI:173112"/>
        <dbReference type="EC" id="2.7.7.7"/>
    </reaction>
</comment>
<feature type="region of interest" description="Disordered" evidence="17">
    <location>
        <begin position="1324"/>
        <end position="1357"/>
    </location>
</feature>
<comment type="subcellular location">
    <subcellularLocation>
        <location evidence="2 16">Nucleus</location>
    </subcellularLocation>
</comment>
<evidence type="ECO:0000256" key="12">
    <source>
        <dbReference type="ARBA" id="ARBA00023004"/>
    </source>
</evidence>
<name>A0AAW1NWQ6_9CHLO</name>
<dbReference type="GO" id="GO:0003887">
    <property type="term" value="F:DNA-directed DNA polymerase activity"/>
    <property type="evidence" value="ECO:0007669"/>
    <property type="project" value="UniProtKB-KW"/>
</dbReference>
<feature type="domain" description="DNA polymerase epsilon catalytic subunit A C-terminal" evidence="18">
    <location>
        <begin position="1546"/>
        <end position="1923"/>
    </location>
</feature>
<feature type="compositionally biased region" description="Gly residues" evidence="17">
    <location>
        <begin position="33"/>
        <end position="43"/>
    </location>
</feature>
<feature type="region of interest" description="Disordered" evidence="17">
    <location>
        <begin position="1249"/>
        <end position="1310"/>
    </location>
</feature>
<keyword evidence="4 16" id="KW-0004">4Fe-4S</keyword>
<dbReference type="GO" id="GO:0006272">
    <property type="term" value="P:leading strand elongation"/>
    <property type="evidence" value="ECO:0007669"/>
    <property type="project" value="TreeGrafter"/>
</dbReference>
<evidence type="ECO:0000256" key="7">
    <source>
        <dbReference type="ARBA" id="ARBA00022705"/>
    </source>
</evidence>
<dbReference type="GO" id="GO:0008270">
    <property type="term" value="F:zinc ion binding"/>
    <property type="evidence" value="ECO:0007669"/>
    <property type="project" value="UniProtKB-KW"/>
</dbReference>
<dbReference type="SUPFAM" id="SSF56672">
    <property type="entry name" value="DNA/RNA polymerases"/>
    <property type="match status" value="1"/>
</dbReference>
<protein>
    <recommendedName>
        <fullName evidence="16">DNA polymerase epsilon catalytic subunit</fullName>
        <ecNumber evidence="16">2.7.7.7</ecNumber>
    </recommendedName>
</protein>
<dbReference type="GO" id="GO:0006297">
    <property type="term" value="P:nucleotide-excision repair, DNA gap filling"/>
    <property type="evidence" value="ECO:0007669"/>
    <property type="project" value="TreeGrafter"/>
</dbReference>
<dbReference type="EC" id="2.7.7.7" evidence="16"/>
<dbReference type="Gene3D" id="1.10.132.60">
    <property type="entry name" value="DNA polymerase family B, C-terminal domain"/>
    <property type="match status" value="1"/>
</dbReference>
<dbReference type="Pfam" id="PF08490">
    <property type="entry name" value="DUF1744"/>
    <property type="match status" value="1"/>
</dbReference>
<keyword evidence="20" id="KW-1185">Reference proteome</keyword>
<dbReference type="InterPro" id="IPR006172">
    <property type="entry name" value="DNA-dir_DNA_pol_B"/>
</dbReference>
<accession>A0AAW1NWQ6</accession>
<dbReference type="GO" id="GO:0045004">
    <property type="term" value="P:DNA replication proofreading"/>
    <property type="evidence" value="ECO:0007669"/>
    <property type="project" value="TreeGrafter"/>
</dbReference>
<evidence type="ECO:0000256" key="1">
    <source>
        <dbReference type="ARBA" id="ARBA00001966"/>
    </source>
</evidence>
<feature type="region of interest" description="Disordered" evidence="17">
    <location>
        <begin position="1"/>
        <end position="66"/>
    </location>
</feature>
<dbReference type="CDD" id="cd05535">
    <property type="entry name" value="POLBc_epsilon"/>
    <property type="match status" value="1"/>
</dbReference>
<dbReference type="Gene3D" id="3.30.342.10">
    <property type="entry name" value="DNA Polymerase, chain B, domain 1"/>
    <property type="match status" value="1"/>
</dbReference>
<dbReference type="InterPro" id="IPR012337">
    <property type="entry name" value="RNaseH-like_sf"/>
</dbReference>
<evidence type="ECO:0000256" key="13">
    <source>
        <dbReference type="ARBA" id="ARBA00023014"/>
    </source>
</evidence>
<dbReference type="GO" id="GO:0008622">
    <property type="term" value="C:epsilon DNA polymerase complex"/>
    <property type="evidence" value="ECO:0007669"/>
    <property type="project" value="InterPro"/>
</dbReference>
<dbReference type="FunFam" id="3.30.420.10:FF:000010">
    <property type="entry name" value="DNA polymerase epsilon catalytic subunit"/>
    <property type="match status" value="1"/>
</dbReference>
<keyword evidence="5 16" id="KW-0808">Transferase</keyword>
<dbReference type="InterPro" id="IPR013697">
    <property type="entry name" value="DNA_pol_e_suA_C"/>
</dbReference>
<reference evidence="19 20" key="1">
    <citation type="journal article" date="2024" name="Nat. Commun.">
        <title>Phylogenomics reveals the evolutionary origins of lichenization in chlorophyte algae.</title>
        <authorList>
            <person name="Puginier C."/>
            <person name="Libourel C."/>
            <person name="Otte J."/>
            <person name="Skaloud P."/>
            <person name="Haon M."/>
            <person name="Grisel S."/>
            <person name="Petersen M."/>
            <person name="Berrin J.G."/>
            <person name="Delaux P.M."/>
            <person name="Dal Grande F."/>
            <person name="Keller J."/>
        </authorList>
    </citation>
    <scope>NUCLEOTIDE SEQUENCE [LARGE SCALE GENOMIC DNA]</scope>
    <source>
        <strain evidence="19 20">SAG 2036</strain>
    </source>
</reference>
<comment type="function">
    <text evidence="16">DNA polymerase II participates in chromosomal DNA replication.</text>
</comment>
<keyword evidence="12 16" id="KW-0408">Iron</keyword>
<comment type="similarity">
    <text evidence="3 16">Belongs to the DNA polymerase type-B family.</text>
</comment>
<dbReference type="FunFam" id="1.10.287.690:FF:000005">
    <property type="entry name" value="DNA polymerase epsilon catalytic subunit"/>
    <property type="match status" value="1"/>
</dbReference>
<dbReference type="InterPro" id="IPR029703">
    <property type="entry name" value="POL2"/>
</dbReference>
<evidence type="ECO:0000256" key="2">
    <source>
        <dbReference type="ARBA" id="ARBA00004123"/>
    </source>
</evidence>
<evidence type="ECO:0000256" key="17">
    <source>
        <dbReference type="SAM" id="MobiDB-lite"/>
    </source>
</evidence>
<dbReference type="SMART" id="SM00486">
    <property type="entry name" value="POLBc"/>
    <property type="match status" value="1"/>
</dbReference>
<comment type="caution">
    <text evidence="19">The sequence shown here is derived from an EMBL/GenBank/DDBJ whole genome shotgun (WGS) entry which is preliminary data.</text>
</comment>
<dbReference type="SUPFAM" id="SSF53098">
    <property type="entry name" value="Ribonuclease H-like"/>
    <property type="match status" value="1"/>
</dbReference>
<keyword evidence="6 16" id="KW-0548">Nucleotidyltransferase</keyword>
<dbReference type="Pfam" id="PF23250">
    <property type="entry name" value="zf_DPOE_2"/>
    <property type="match status" value="1"/>
</dbReference>
<evidence type="ECO:0000256" key="5">
    <source>
        <dbReference type="ARBA" id="ARBA00022679"/>
    </source>
</evidence>
<dbReference type="FunFam" id="1.10.132.60:FF:000002">
    <property type="entry name" value="DNA polymerase epsilon catalytic subunit"/>
    <property type="match status" value="1"/>
</dbReference>
<keyword evidence="11 16" id="KW-0239">DNA-directed DNA polymerase</keyword>
<evidence type="ECO:0000256" key="8">
    <source>
        <dbReference type="ARBA" id="ARBA00022723"/>
    </source>
</evidence>
<dbReference type="GO" id="GO:0000278">
    <property type="term" value="P:mitotic cell cycle"/>
    <property type="evidence" value="ECO:0007669"/>
    <property type="project" value="TreeGrafter"/>
</dbReference>
<dbReference type="InterPro" id="IPR036397">
    <property type="entry name" value="RNaseH_sf"/>
</dbReference>
<keyword evidence="15 16" id="KW-0539">Nucleus</keyword>
<keyword evidence="14 16" id="KW-0238">DNA-binding</keyword>
<evidence type="ECO:0000256" key="9">
    <source>
        <dbReference type="ARBA" id="ARBA00022771"/>
    </source>
</evidence>
<sequence>MAGDARGRGGGGRQAAFRGRGGHGGRVVLNRGMGAGRGRGRGSSGNYIRGQDSYKGGGEHSSLSESARAKLDDHVAEAGLGFPLFKSGPERLGWLFNMNATNVEDKESGHLLSAVNCFFMCQDGSMFKAQVEFAPYFYLQAKEGMHLEVDGYLRRKYGPLLKEVNVVQREDLDLKNHLSGLKRTLLQVKFWNVQQLMDVKRELTPVIRRNASKGSTADAYAVFDADKGGSAVRLQDALDAIVDMREHDVAYHMRFAIDTGVRCGHWFTVSAHAGKVQLSRREDLLQRGEPRICAFDIETTKLPLQFPNAEFDQVFMISYMIDGQGFLIVNRQVVSEDINDFEYTPKPEFDGPFTVFNEANETATLQRWFDHMREVKPSIYVTYNGDFFDWPFIETRAEKCGLSMLQQTGFQCGAKTNECLSRCAVHMDCMHWVSRDSYLPMGSRGLKAVTKAKLGYDPVEVDPEDMVRFAAERPQTMAAYSVSDAVATYYLYTTYIHPFIFSLSTIIPMPPDEVLRKGSGTLCELLLMVQAFQANVVAPNKHVSVAEGMFRGHPLESETYIGGKVEALESGVFRSDLPTRFKLRPAAYQGLIDNLDRDLRYAIEVECKASADDVANYDEVRDEIVAALEGLRDVPNREECPLIYHLDVAAMYPNIILTNRLQPSAVVTDEDCAACDFNRPGKTCLRPMQWVWRGETFAASAQEYFALKNQLSAETFPASEAGGPVRFYTQLPHEERAKLLKDRLKKYCQRVYKRVLDKPIAEERTAGVCMRENDFYVGTVRAFRDRRYEYKALNKQWKGKLEGAKAGGNPIKIAEASDMVVLYDSLQLAHKCILNSFYGYVMRRGARWFSMEMAGVVTNTGAAIIQRACRLVEQLGLPLELDTDGIWCALPASFPENFQLKMTKGKDLRISYPCVMLNVMVAEHNTNDQYQDLVDPLTRTYATSSQMSIEFEVDGPYKAMVLPASKEEGKLIKKRYAVFNEDGSLAELKGFELKRRGELKLIKVFQSEVFEQFLAGESLKECYDAVGAVANRWLDLLDTQGVDVTDEELLDYISESSMMSKAMDEYEGRKSCAITTAKRLGMFLGDDRIKDKGLNCHYVIARNPQGKPTSERAVPVAIFSAQPAVARSYLRKWCGELASGRGADEVPDVRAILDWAYYKERLGSAIQKIITIPAAMQHIANPVPRVAHPDWLHKQVSRKDDKFQQQRIGDFFARKTPGAEAPAPLPDEAPPAGADAAVTIDVDIDIEDAGQGNKRKRAGAGMQAGSAARRRAGDKENAVQPNIGEGRGGAEGNAVAAAGPPPNRKEDPSGWIAWQKGRWRKAVAQRKRRRLEAAAAASAGRSRREAAGPDPGGTRGVGAMLRRQGAAAVQTHWQILQLAPTAQPGVFKAWVMAGTQVYATPLRVPRSFYINSGLPPAHPLAQGLGFRVSRTLPHGHQPINVYQITLEEGELQTQSSQLTATSRLATADIKGVYEDRLPLDTHACLSLGCVSVVAEGSRGRNLAEGFDMAELQAKTTTECDYLAGEGPEGMGPLRHIALYHSHDPARTKGVFVLHLVPEHRAVIVLVTGSSAAAKEVQATLTDAGALLQRHLRSIRERHRGPMVMVVEAPEGSHRLSRTLPFLSDFPCADIPPCLQDSTSYPTLQWQAKAAKVGIARAFGAAYWLQERVALARYAHLPLGNIGPDWELAAADALYARCLRDAKHLLWSADPSLPGLALPGCESGTILEESLEEDECPTMEACFPGAYRCVCVRVRLLNLTVNAIVKSDALAELEGGVAAMDASGSAAAFRVLKQLVSNWLTDATQYSNLYADALLQNVWRWLCAKPPQASLSDPGLKAAVQQLQRKTLAQLVAEMRRLGATVVAADTTSVILATGKRNLTAAIGYTDYLLEALRRRDVFQWIRLAPQVFWHTLLLRDRFNFLGLKAPVAEMLIMRMTQAPGSLTQAPGAEEEDMMNAAAESERKALDHPEPDMLWNIKEYLPAATQDAFLAVVTEFVWLPWQHAMQNLVEGASQGGSQAAKDARSSEEAQTEWLKQNLGPLFARRLLGLTGKISINITPQTHKPDQQFPLLSGSHLTAEELGTPALAFARSVCEVLGLDASVADEVGVLKRNLMRLTHTREFSPQATFVDPCKTLLLRDVICTSCNSSRDLDLCRDPHLQARQWACDCCGAPYDLGLMEGRLVSVLQARAKSYQLQDLKCSKCRRVAGPNLGSVCPHCAGALQTNIPLQDFKKNLSVFRNIALYHAFDLLGEAAEWLLQLPSAAL</sequence>
<dbReference type="GO" id="GO:0008310">
    <property type="term" value="F:single-stranded DNA 3'-5' DNA exonuclease activity"/>
    <property type="evidence" value="ECO:0007669"/>
    <property type="project" value="TreeGrafter"/>
</dbReference>
<dbReference type="InterPro" id="IPR043502">
    <property type="entry name" value="DNA/RNA_pol_sf"/>
</dbReference>